<evidence type="ECO:0000313" key="3">
    <source>
        <dbReference type="EMBL" id="SET78450.1"/>
    </source>
</evidence>
<evidence type="ECO:0000313" key="2">
    <source>
        <dbReference type="EMBL" id="GEN10621.1"/>
    </source>
</evidence>
<dbReference type="Proteomes" id="UP000321514">
    <property type="component" value="Unassembled WGS sequence"/>
</dbReference>
<evidence type="ECO:0000313" key="5">
    <source>
        <dbReference type="Proteomes" id="UP000321514"/>
    </source>
</evidence>
<dbReference type="SUPFAM" id="SSF49452">
    <property type="entry name" value="Starch-binding domain-like"/>
    <property type="match status" value="1"/>
</dbReference>
<feature type="compositionally biased region" description="Pro residues" evidence="1">
    <location>
        <begin position="31"/>
        <end position="49"/>
    </location>
</feature>
<evidence type="ECO:0000313" key="4">
    <source>
        <dbReference type="Proteomes" id="UP000183760"/>
    </source>
</evidence>
<dbReference type="EMBL" id="BJXR01000039">
    <property type="protein sequence ID" value="GEN10621.1"/>
    <property type="molecule type" value="Genomic_DNA"/>
</dbReference>
<dbReference type="AlphaFoldDB" id="A0A511T8X0"/>
<dbReference type="Pfam" id="PF13620">
    <property type="entry name" value="CarboxypepD_reg"/>
    <property type="match status" value="1"/>
</dbReference>
<reference evidence="3 4" key="1">
    <citation type="submission" date="2016-10" db="EMBL/GenBank/DDBJ databases">
        <authorList>
            <person name="Varghese N."/>
            <person name="Submissions S."/>
        </authorList>
    </citation>
    <scope>NUCLEOTIDE SEQUENCE [LARGE SCALE GENOMIC DNA]</scope>
    <source>
        <strain evidence="3 4">DSM 16525</strain>
    </source>
</reference>
<reference evidence="2 5" key="2">
    <citation type="submission" date="2019-07" db="EMBL/GenBank/DDBJ databases">
        <title>Whole genome shotgun sequence of Myxococcus fulvus NBRC 100333.</title>
        <authorList>
            <person name="Hosoyama A."/>
            <person name="Uohara A."/>
            <person name="Ohji S."/>
            <person name="Ichikawa N."/>
        </authorList>
    </citation>
    <scope>NUCLEOTIDE SEQUENCE [LARGE SCALE GENOMIC DNA]</scope>
    <source>
        <strain evidence="2 5">NBRC 100333</strain>
    </source>
</reference>
<evidence type="ECO:0000256" key="1">
    <source>
        <dbReference type="SAM" id="MobiDB-lite"/>
    </source>
</evidence>
<organism evidence="2 5">
    <name type="scientific">Myxococcus fulvus</name>
    <dbReference type="NCBI Taxonomy" id="33"/>
    <lineage>
        <taxon>Bacteria</taxon>
        <taxon>Pseudomonadati</taxon>
        <taxon>Myxococcota</taxon>
        <taxon>Myxococcia</taxon>
        <taxon>Myxococcales</taxon>
        <taxon>Cystobacterineae</taxon>
        <taxon>Myxococcaceae</taxon>
        <taxon>Myxococcus</taxon>
    </lineage>
</organism>
<accession>A0A511T8X0</accession>
<name>A0A511T8X0_MYXFU</name>
<dbReference type="InterPro" id="IPR013784">
    <property type="entry name" value="Carb-bd-like_fold"/>
</dbReference>
<dbReference type="OrthoDB" id="5380718at2"/>
<dbReference type="EMBL" id="FOIB01000003">
    <property type="protein sequence ID" value="SET78450.1"/>
    <property type="molecule type" value="Genomic_DNA"/>
</dbReference>
<dbReference type="Proteomes" id="UP000183760">
    <property type="component" value="Unassembled WGS sequence"/>
</dbReference>
<protein>
    <submittedName>
        <fullName evidence="3">Carboxypeptidase regulatory-like domain-containing protein</fullName>
    </submittedName>
</protein>
<proteinExistence type="predicted"/>
<dbReference type="RefSeq" id="WP_083559864.1">
    <property type="nucleotide sequence ID" value="NZ_BJXR01000039.1"/>
</dbReference>
<sequence>MRGRGGWIAVTGLAVSLCAAALVRHELTLASPPPASTPTPAPLPAPVKPAVPKEAPPRLPPSLDGRGKAQVRVVSARDQRPLPGATVALLRDPIDVATPLETAVTNAQGIALFPEAPTGVVHLCARGVGHGEACEHDLGLVAGGSISTVLALPPGATLSGQVRNLDGTPAVGVRLMALSVPSVPRQMPTQAVTDANGRYILDGVTPGAVRIHPFTSEAQAQTREAEVQAEAWATLDIQLAGFTPVTVKPRRSRSSDWRHFQPATDDDIKAVSVGVPLRRQDDGTWTGVVEAGNRAVAVTGYHGWRDFHGGKEVALSPGEPMVVQVPYDPSAHLVIGSPHAPTPRFFEFAGHVLLPDGTPAQGARIAVAQPPMHVLRCGNTPPTYHHVRFEGSGFAVKPAAGHRTVYAWLDDGRSGSVTVEAQEGERIVADIRLEDTGAVVGHLGLPAEPPFDPWPALHLWDDEDRPLRRVTGDGRFIIAGLPPGEHTLSLEQDPRRHAFVIHAGGHTDLGHLRYEDPQ</sequence>
<dbReference type="GO" id="GO:0030246">
    <property type="term" value="F:carbohydrate binding"/>
    <property type="evidence" value="ECO:0007669"/>
    <property type="project" value="InterPro"/>
</dbReference>
<keyword evidence="4" id="KW-1185">Reference proteome</keyword>
<gene>
    <name evidence="2" type="ORF">MFU01_56580</name>
    <name evidence="3" type="ORF">SAMN05443572_103208</name>
</gene>
<comment type="caution">
    <text evidence="2">The sequence shown here is derived from an EMBL/GenBank/DDBJ whole genome shotgun (WGS) entry which is preliminary data.</text>
</comment>
<feature type="region of interest" description="Disordered" evidence="1">
    <location>
        <begin position="31"/>
        <end position="67"/>
    </location>
</feature>
<dbReference type="Gene3D" id="2.60.40.1120">
    <property type="entry name" value="Carboxypeptidase-like, regulatory domain"/>
    <property type="match status" value="1"/>
</dbReference>